<evidence type="ECO:0008006" key="4">
    <source>
        <dbReference type="Google" id="ProtNLM"/>
    </source>
</evidence>
<dbReference type="Gene3D" id="3.80.10.10">
    <property type="entry name" value="Ribonuclease Inhibitor"/>
    <property type="match status" value="1"/>
</dbReference>
<dbReference type="InterPro" id="IPR051251">
    <property type="entry name" value="STK_FNIP-Repeat"/>
</dbReference>
<dbReference type="InParanoid" id="A0A151ZEY6"/>
<evidence type="ECO:0000256" key="1">
    <source>
        <dbReference type="ARBA" id="ARBA00022737"/>
    </source>
</evidence>
<keyword evidence="1" id="KW-0677">Repeat</keyword>
<reference evidence="2 3" key="1">
    <citation type="submission" date="2015-12" db="EMBL/GenBank/DDBJ databases">
        <title>Dictyostelia acquired genes for synthesis and detection of signals that induce cell-type specialization by lateral gene transfer from prokaryotes.</title>
        <authorList>
            <person name="Gloeckner G."/>
            <person name="Schaap P."/>
        </authorList>
    </citation>
    <scope>NUCLEOTIDE SEQUENCE [LARGE SCALE GENOMIC DNA]</scope>
    <source>
        <strain evidence="2 3">TK</strain>
    </source>
</reference>
<evidence type="ECO:0000313" key="3">
    <source>
        <dbReference type="Proteomes" id="UP000076078"/>
    </source>
</evidence>
<sequence length="445" mass="50863">MTIRQSIYVNGFDVKLRNLPSSLKRLCLQCNLIDLELNNIPPNVEHIEVDTKFIPLGIMQSKTLKSLKIGFDKPVEKGSFPPLLEHLDLGYDFNQSLNGSLPETLLSIRFSVRYDQPLAGQLPPLTEHVFFPITGVFSQELKKGDIPDGCKYLHLPSTWSIQLNRDTFPQSLTHLYLPRNYNEPIDVDVLPKNLKILDLGDYNHTLAIGTLPQSLTELSAKGYNKPLERGHLPNSIRKLSFSSFNCRITGPNYLPNQLENLNFGREFQKPVHSVHFPKTLKTLKFGVYFNQNIRLKDTNITHLIFTDFFDKPIAGHLPSTLEHLTLSDQFYQPLKVDSFSNCTKLRYLLLGTYNNHPIPDNTFPHSLETIIFGWHFNQSLKGKLPPNLEVLELGHFYNKRIEKQTLPPSLKVLRFKVNTKTEEKHSLIDDGALPEGCKIQIKSQS</sequence>
<dbReference type="AlphaFoldDB" id="A0A151ZEY6"/>
<keyword evidence="3" id="KW-1185">Reference proteome</keyword>
<dbReference type="OMA" id="VPWLNLP"/>
<proteinExistence type="predicted"/>
<gene>
    <name evidence="2" type="ORF">DLAC_06524</name>
</gene>
<comment type="caution">
    <text evidence="2">The sequence shown here is derived from an EMBL/GenBank/DDBJ whole genome shotgun (WGS) entry which is preliminary data.</text>
</comment>
<dbReference type="InterPro" id="IPR008615">
    <property type="entry name" value="FNIP"/>
</dbReference>
<dbReference type="Pfam" id="PF05725">
    <property type="entry name" value="FNIP"/>
    <property type="match status" value="6"/>
</dbReference>
<protein>
    <recommendedName>
        <fullName evidence="4">FNIP repeat-containing protein</fullName>
    </recommendedName>
</protein>
<name>A0A151ZEY6_TIELA</name>
<dbReference type="SUPFAM" id="SSF52058">
    <property type="entry name" value="L domain-like"/>
    <property type="match status" value="1"/>
</dbReference>
<evidence type="ECO:0000313" key="2">
    <source>
        <dbReference type="EMBL" id="KYQ92532.1"/>
    </source>
</evidence>
<dbReference type="STRING" id="361077.A0A151ZEY6"/>
<dbReference type="PANTHER" id="PTHR32134">
    <property type="entry name" value="FNIP REPEAT-CONTAINING PROTEIN"/>
    <property type="match status" value="1"/>
</dbReference>
<dbReference type="EMBL" id="LODT01000029">
    <property type="protein sequence ID" value="KYQ92532.1"/>
    <property type="molecule type" value="Genomic_DNA"/>
</dbReference>
<dbReference type="Proteomes" id="UP000076078">
    <property type="component" value="Unassembled WGS sequence"/>
</dbReference>
<accession>A0A151ZEY6</accession>
<dbReference type="PANTHER" id="PTHR32134:SF92">
    <property type="entry name" value="FNIP REPEAT-CONTAINING PROTEIN"/>
    <property type="match status" value="1"/>
</dbReference>
<organism evidence="2 3">
    <name type="scientific">Tieghemostelium lacteum</name>
    <name type="common">Slime mold</name>
    <name type="synonym">Dictyostelium lacteum</name>
    <dbReference type="NCBI Taxonomy" id="361077"/>
    <lineage>
        <taxon>Eukaryota</taxon>
        <taxon>Amoebozoa</taxon>
        <taxon>Evosea</taxon>
        <taxon>Eumycetozoa</taxon>
        <taxon>Dictyostelia</taxon>
        <taxon>Dictyosteliales</taxon>
        <taxon>Raperosteliaceae</taxon>
        <taxon>Tieghemostelium</taxon>
    </lineage>
</organism>
<dbReference type="OrthoDB" id="417426at2759"/>
<dbReference type="InterPro" id="IPR032675">
    <property type="entry name" value="LRR_dom_sf"/>
</dbReference>